<evidence type="ECO:0000259" key="1">
    <source>
        <dbReference type="Pfam" id="PF14923"/>
    </source>
</evidence>
<gene>
    <name evidence="3 4" type="primary">LOC106468193</name>
</gene>
<dbReference type="InterPro" id="IPR026700">
    <property type="entry name" value="CCDC142"/>
</dbReference>
<accession>A0ABM1BKX9</accession>
<organism evidence="2 3">
    <name type="scientific">Limulus polyphemus</name>
    <name type="common">Atlantic horseshoe crab</name>
    <dbReference type="NCBI Taxonomy" id="6850"/>
    <lineage>
        <taxon>Eukaryota</taxon>
        <taxon>Metazoa</taxon>
        <taxon>Ecdysozoa</taxon>
        <taxon>Arthropoda</taxon>
        <taxon>Chelicerata</taxon>
        <taxon>Merostomata</taxon>
        <taxon>Xiphosura</taxon>
        <taxon>Limulidae</taxon>
        <taxon>Limulus</taxon>
    </lineage>
</organism>
<name>A0ABM1BKX9_LIMPO</name>
<dbReference type="PANTHER" id="PTHR21436:SF2">
    <property type="entry name" value="COILED-COIL DOMAIN-CONTAINING PROTEIN 142"/>
    <property type="match status" value="1"/>
</dbReference>
<proteinExistence type="predicted"/>
<dbReference type="GeneID" id="106468193"/>
<dbReference type="InterPro" id="IPR055350">
    <property type="entry name" value="CCDC142_C"/>
</dbReference>
<reference evidence="3 4" key="1">
    <citation type="submission" date="2025-05" db="UniProtKB">
        <authorList>
            <consortium name="RefSeq"/>
        </authorList>
    </citation>
    <scope>IDENTIFICATION</scope>
    <source>
        <tissue evidence="3 4">Muscle</tissue>
    </source>
</reference>
<dbReference type="PANTHER" id="PTHR21436">
    <property type="entry name" value="COILED-COIL DOMAIN-CONTAINING PROTEIN 142"/>
    <property type="match status" value="1"/>
</dbReference>
<protein>
    <submittedName>
        <fullName evidence="3 4">Uncharacterized protein LOC106468193</fullName>
    </submittedName>
</protein>
<dbReference type="Proteomes" id="UP000694941">
    <property type="component" value="Unplaced"/>
</dbReference>
<evidence type="ECO:0000313" key="4">
    <source>
        <dbReference type="RefSeq" id="XP_022252219.1"/>
    </source>
</evidence>
<dbReference type="RefSeq" id="XP_013784059.1">
    <property type="nucleotide sequence ID" value="XM_013928605.2"/>
</dbReference>
<dbReference type="Pfam" id="PF14923">
    <property type="entry name" value="CCDC142"/>
    <property type="match status" value="1"/>
</dbReference>
<keyword evidence="2" id="KW-1185">Reference proteome</keyword>
<evidence type="ECO:0000313" key="3">
    <source>
        <dbReference type="RefSeq" id="XP_013784059.1"/>
    </source>
</evidence>
<sequence>MMATGRLPPVQRVGASQFDVTEKEEWKKLLQIQQHLSVTALRSSVFKPNFTINDKKTITKTVETEFNTRRLCCSVTSLFGDQKIFLKSCEALERLAKVLQGDFYVSAEPAWVSESENLVKLTENEIKHITQLHCQLKTLLTKRCFSGIRRECILCMRKALKFKLETEMIALSEWKKLLCVNSGVTGNINLHLCYTPDWMREVDSQVNMWLSLLRTANRMLGIVYLQWEPALENLLTSTSRFLSKLVNEILHWVQHILSIDLILLCQMEIFWLTSDILHVLFQSFERLSKLQTEFYKTVSPIASVVCLERPYCELCKKDAISFSNVFILLATQQAQLSAKKVASYLVFQVKKNKPEKVSSSSKSKTVDTSDYCSAEGSEVNKLESYTKRETGENQSEKLGKDLVVSVSSVLHTITHCSQTLLLKFLFAFSCAQTSQSYLDTLIEGQHSTKLPVMRKKWQKIQNNSGTESCTEMEHSYWKEYWKQFGNQLLLYLTNAQPHEMEIPDRIDIWIFPKNLVFPLIQDLKETKEEKELNTETIHVVNDVYWVLVWETCLSQWQHRIFQFLVASQQSRFSAVPLESEGVSSDPGNIVFRALEELFFYIKEMKVQQLESYSVACVTAVQLLKATLDQFLVWSRQKLEATLTSWKVCEYLLIGCSDIKRVCHLLDSVKNIIDSLNSKQTNRPGTTLCLTLNKELDDQIQRLKVIEMHIAEWFLIQCSNVTVSIFKESSQSVKMWRKNKTTTKGVGSYINEIILEILKPTVETLSLLPVSSQADIVRATIKAIIQAWQSYMYSCKICFSVAGGLQLKQDLQYICNWMWKSSLNCQVIEEVMTCEKLLKFSALTDFLATPEHRKVPLISRQNHVVPVSLEIGSMSILSESNQGRLPIKDLSEEEKEQWRPLKKKSTTVCGWCTFY</sequence>
<feature type="domain" description="Coiled-coil protein 142 C-terminal" evidence="1">
    <location>
        <begin position="481"/>
        <end position="825"/>
    </location>
</feature>
<dbReference type="RefSeq" id="XP_022252219.1">
    <property type="nucleotide sequence ID" value="XM_022396511.1"/>
</dbReference>
<evidence type="ECO:0000313" key="2">
    <source>
        <dbReference type="Proteomes" id="UP000694941"/>
    </source>
</evidence>